<protein>
    <recommendedName>
        <fullName evidence="3">Transmembrane anti-sigma factor</fullName>
    </recommendedName>
</protein>
<accession>A0ABX2ITQ1</accession>
<evidence type="ECO:0008006" key="3">
    <source>
        <dbReference type="Google" id="ProtNLM"/>
    </source>
</evidence>
<name>A0ABX2ITQ1_9RHOB</name>
<dbReference type="RefSeq" id="WP_174136494.1">
    <property type="nucleotide sequence ID" value="NZ_JABUFE010000003.1"/>
</dbReference>
<sequence length="259" mass="27133">MADAMFTDEELMAYADKELPDDRAALIDMALLEDAALSDRLAVFTGSKEAVAEAYGGDLGDGVPNYLVAHVRKVQAEHAGAGDEPSNVQKMPVDVPQPANADRRPLWQLPAAAAVALAVGLGAGMMIMQPIEQAQQNGLQVAAFDDPEIMDALGRMASGTDITFESGNRFSVISTFQDGDGSLCREFEYDQASGKTVVSVVCHEGGVWDVQFAVTATAADDSGYAPASSLETLDAYLSSTGAQLPMSPEAEAAALAAIR</sequence>
<reference evidence="1 2" key="1">
    <citation type="submission" date="2020-06" db="EMBL/GenBank/DDBJ databases">
        <title>Sulfitobacter algicola sp. nov., isolated from green algae.</title>
        <authorList>
            <person name="Wang C."/>
        </authorList>
    </citation>
    <scope>NUCLEOTIDE SEQUENCE [LARGE SCALE GENOMIC DNA]</scope>
    <source>
        <strain evidence="1 2">1151</strain>
    </source>
</reference>
<evidence type="ECO:0000313" key="2">
    <source>
        <dbReference type="Proteomes" id="UP000777935"/>
    </source>
</evidence>
<gene>
    <name evidence="1" type="ORF">HRQ87_06480</name>
</gene>
<keyword evidence="2" id="KW-1185">Reference proteome</keyword>
<dbReference type="Proteomes" id="UP000777935">
    <property type="component" value="Unassembled WGS sequence"/>
</dbReference>
<proteinExistence type="predicted"/>
<dbReference type="EMBL" id="JABUFE010000003">
    <property type="protein sequence ID" value="NSX54445.1"/>
    <property type="molecule type" value="Genomic_DNA"/>
</dbReference>
<comment type="caution">
    <text evidence="1">The sequence shown here is derived from an EMBL/GenBank/DDBJ whole genome shotgun (WGS) entry which is preliminary data.</text>
</comment>
<organism evidence="1 2">
    <name type="scientific">Parasulfitobacter algicola</name>
    <dbReference type="NCBI Taxonomy" id="2614809"/>
    <lineage>
        <taxon>Bacteria</taxon>
        <taxon>Pseudomonadati</taxon>
        <taxon>Pseudomonadota</taxon>
        <taxon>Alphaproteobacteria</taxon>
        <taxon>Rhodobacterales</taxon>
        <taxon>Roseobacteraceae</taxon>
        <taxon>Parasulfitobacter</taxon>
    </lineage>
</organism>
<evidence type="ECO:0000313" key="1">
    <source>
        <dbReference type="EMBL" id="NSX54445.1"/>
    </source>
</evidence>